<sequence>MTLDTGIIKLNALNEYLVTERTRIVDNAVTFGIKNAMTWTSSSRNEEEGRRHIKSRILLSTARRFKMVQIIKNEALQRSKTLKSFDSIHGYLCAYVQLAFARDFVGVVVDIRHRKRYNESRLQVVLYTEVTVQVYRHAARAYDMKDLLD</sequence>
<organism evidence="1 2">
    <name type="scientific">Eumeta variegata</name>
    <name type="common">Bagworm moth</name>
    <name type="synonym">Eumeta japonica</name>
    <dbReference type="NCBI Taxonomy" id="151549"/>
    <lineage>
        <taxon>Eukaryota</taxon>
        <taxon>Metazoa</taxon>
        <taxon>Ecdysozoa</taxon>
        <taxon>Arthropoda</taxon>
        <taxon>Hexapoda</taxon>
        <taxon>Insecta</taxon>
        <taxon>Pterygota</taxon>
        <taxon>Neoptera</taxon>
        <taxon>Endopterygota</taxon>
        <taxon>Lepidoptera</taxon>
        <taxon>Glossata</taxon>
        <taxon>Ditrysia</taxon>
        <taxon>Tineoidea</taxon>
        <taxon>Psychidae</taxon>
        <taxon>Oiketicinae</taxon>
        <taxon>Eumeta</taxon>
    </lineage>
</organism>
<accession>A0A4C1V261</accession>
<comment type="caution">
    <text evidence="1">The sequence shown here is derived from an EMBL/GenBank/DDBJ whole genome shotgun (WGS) entry which is preliminary data.</text>
</comment>
<keyword evidence="2" id="KW-1185">Reference proteome</keyword>
<gene>
    <name evidence="1" type="ORF">EVAR_81670_1</name>
</gene>
<dbReference type="Proteomes" id="UP000299102">
    <property type="component" value="Unassembled WGS sequence"/>
</dbReference>
<evidence type="ECO:0000313" key="1">
    <source>
        <dbReference type="EMBL" id="GBP32881.1"/>
    </source>
</evidence>
<reference evidence="1 2" key="1">
    <citation type="journal article" date="2019" name="Commun. Biol.">
        <title>The bagworm genome reveals a unique fibroin gene that provides high tensile strength.</title>
        <authorList>
            <person name="Kono N."/>
            <person name="Nakamura H."/>
            <person name="Ohtoshi R."/>
            <person name="Tomita M."/>
            <person name="Numata K."/>
            <person name="Arakawa K."/>
        </authorList>
    </citation>
    <scope>NUCLEOTIDE SEQUENCE [LARGE SCALE GENOMIC DNA]</scope>
</reference>
<name>A0A4C1V261_EUMVA</name>
<dbReference type="AlphaFoldDB" id="A0A4C1V261"/>
<evidence type="ECO:0000313" key="2">
    <source>
        <dbReference type="Proteomes" id="UP000299102"/>
    </source>
</evidence>
<dbReference type="EMBL" id="BGZK01000266">
    <property type="protein sequence ID" value="GBP32881.1"/>
    <property type="molecule type" value="Genomic_DNA"/>
</dbReference>
<proteinExistence type="predicted"/>
<protein>
    <submittedName>
        <fullName evidence="1">Uncharacterized protein</fullName>
    </submittedName>
</protein>